<comment type="similarity">
    <text evidence="1">Belongs to the IMPDH/GMPR family.</text>
</comment>
<organism evidence="3 4">
    <name type="scientific">Populus trichocarpa</name>
    <name type="common">Western balsam poplar</name>
    <name type="synonym">Populus balsamifera subsp. trichocarpa</name>
    <dbReference type="NCBI Taxonomy" id="3694"/>
    <lineage>
        <taxon>Eukaryota</taxon>
        <taxon>Viridiplantae</taxon>
        <taxon>Streptophyta</taxon>
        <taxon>Embryophyta</taxon>
        <taxon>Tracheophyta</taxon>
        <taxon>Spermatophyta</taxon>
        <taxon>Magnoliopsida</taxon>
        <taxon>eudicotyledons</taxon>
        <taxon>Gunneridae</taxon>
        <taxon>Pentapetalae</taxon>
        <taxon>rosids</taxon>
        <taxon>fabids</taxon>
        <taxon>Malpighiales</taxon>
        <taxon>Salicaceae</taxon>
        <taxon>Saliceae</taxon>
        <taxon>Populus</taxon>
    </lineage>
</organism>
<dbReference type="InterPro" id="IPR005990">
    <property type="entry name" value="IMP_DH"/>
</dbReference>
<keyword evidence="4" id="KW-1185">Reference proteome</keyword>
<dbReference type="InterPro" id="IPR013785">
    <property type="entry name" value="Aldolase_TIM"/>
</dbReference>
<dbReference type="Gene3D" id="3.20.20.70">
    <property type="entry name" value="Aldolase class I"/>
    <property type="match status" value="1"/>
</dbReference>
<protein>
    <recommendedName>
        <fullName evidence="2">IMP dehydrogenase/GMP reductase domain-containing protein</fullName>
    </recommendedName>
</protein>
<dbReference type="STRING" id="3694.A0A3N7FEI8"/>
<dbReference type="InterPro" id="IPR001093">
    <property type="entry name" value="IMP_DH_GMPRt"/>
</dbReference>
<dbReference type="EMBL" id="CM009297">
    <property type="protein sequence ID" value="RQO94357.1"/>
    <property type="molecule type" value="Genomic_DNA"/>
</dbReference>
<dbReference type="SUPFAM" id="SSF51412">
    <property type="entry name" value="Inosine monophosphate dehydrogenase (IMPDH)"/>
    <property type="match status" value="1"/>
</dbReference>
<evidence type="ECO:0000259" key="2">
    <source>
        <dbReference type="Pfam" id="PF00478"/>
    </source>
</evidence>
<dbReference type="GO" id="GO:0003938">
    <property type="term" value="F:IMP dehydrogenase activity"/>
    <property type="evidence" value="ECO:0007669"/>
    <property type="project" value="InterPro"/>
</dbReference>
<dbReference type="FunFam" id="3.20.20.70:FF:000424">
    <property type="entry name" value="Inosine-5'-monophosphate dehydrogenase 2"/>
    <property type="match status" value="1"/>
</dbReference>
<accession>A0A3N7FEI8</accession>
<feature type="domain" description="IMP dehydrogenase/GMP reductase" evidence="2">
    <location>
        <begin position="1"/>
        <end position="72"/>
    </location>
</feature>
<name>A0A3N7FEI8_POPTR</name>
<dbReference type="InParanoid" id="A0A3N7FEI8"/>
<dbReference type="PANTHER" id="PTHR11911:SF111">
    <property type="entry name" value="INOSINE-5'-MONOPHOSPHATE DEHYDROGENASE"/>
    <property type="match status" value="1"/>
</dbReference>
<dbReference type="SMART" id="SM01240">
    <property type="entry name" value="IMPDH"/>
    <property type="match status" value="1"/>
</dbReference>
<evidence type="ECO:0000313" key="4">
    <source>
        <dbReference type="Proteomes" id="UP000006729"/>
    </source>
</evidence>
<dbReference type="PANTHER" id="PTHR11911">
    <property type="entry name" value="INOSINE-5-MONOPHOSPHATE DEHYDROGENASE RELATED"/>
    <property type="match status" value="1"/>
</dbReference>
<reference evidence="3 4" key="1">
    <citation type="journal article" date="2006" name="Science">
        <title>The genome of black cottonwood, Populus trichocarpa (Torr. &amp; Gray).</title>
        <authorList>
            <person name="Tuskan G.A."/>
            <person name="Difazio S."/>
            <person name="Jansson S."/>
            <person name="Bohlmann J."/>
            <person name="Grigoriev I."/>
            <person name="Hellsten U."/>
            <person name="Putnam N."/>
            <person name="Ralph S."/>
            <person name="Rombauts S."/>
            <person name="Salamov A."/>
            <person name="Schein J."/>
            <person name="Sterck L."/>
            <person name="Aerts A."/>
            <person name="Bhalerao R.R."/>
            <person name="Bhalerao R.P."/>
            <person name="Blaudez D."/>
            <person name="Boerjan W."/>
            <person name="Brun A."/>
            <person name="Brunner A."/>
            <person name="Busov V."/>
            <person name="Campbell M."/>
            <person name="Carlson J."/>
            <person name="Chalot M."/>
            <person name="Chapman J."/>
            <person name="Chen G.L."/>
            <person name="Cooper D."/>
            <person name="Coutinho P.M."/>
            <person name="Couturier J."/>
            <person name="Covert S."/>
            <person name="Cronk Q."/>
            <person name="Cunningham R."/>
            <person name="Davis J."/>
            <person name="Degroeve S."/>
            <person name="Dejardin A."/>
            <person name="Depamphilis C."/>
            <person name="Detter J."/>
            <person name="Dirks B."/>
            <person name="Dubchak I."/>
            <person name="Duplessis S."/>
            <person name="Ehlting J."/>
            <person name="Ellis B."/>
            <person name="Gendler K."/>
            <person name="Goodstein D."/>
            <person name="Gribskov M."/>
            <person name="Grimwood J."/>
            <person name="Groover A."/>
            <person name="Gunter L."/>
            <person name="Hamberger B."/>
            <person name="Heinze B."/>
            <person name="Helariutta Y."/>
            <person name="Henrissat B."/>
            <person name="Holligan D."/>
            <person name="Holt R."/>
            <person name="Huang W."/>
            <person name="Islam-Faridi N."/>
            <person name="Jones S."/>
            <person name="Jones-Rhoades M."/>
            <person name="Jorgensen R."/>
            <person name="Joshi C."/>
            <person name="Kangasjarvi J."/>
            <person name="Karlsson J."/>
            <person name="Kelleher C."/>
            <person name="Kirkpatrick R."/>
            <person name="Kirst M."/>
            <person name="Kohler A."/>
            <person name="Kalluri U."/>
            <person name="Larimer F."/>
            <person name="Leebens-Mack J."/>
            <person name="Leple J.C."/>
            <person name="Locascio P."/>
            <person name="Lou Y."/>
            <person name="Lucas S."/>
            <person name="Martin F."/>
            <person name="Montanini B."/>
            <person name="Napoli C."/>
            <person name="Nelson D.R."/>
            <person name="Nelson C."/>
            <person name="Nieminen K."/>
            <person name="Nilsson O."/>
            <person name="Pereda V."/>
            <person name="Peter G."/>
            <person name="Philippe R."/>
            <person name="Pilate G."/>
            <person name="Poliakov A."/>
            <person name="Razumovskaya J."/>
            <person name="Richardson P."/>
            <person name="Rinaldi C."/>
            <person name="Ritland K."/>
            <person name="Rouze P."/>
            <person name="Ryaboy D."/>
            <person name="Schmutz J."/>
            <person name="Schrader J."/>
            <person name="Segerman B."/>
            <person name="Shin H."/>
            <person name="Siddiqui A."/>
            <person name="Sterky F."/>
            <person name="Terry A."/>
            <person name="Tsai C.J."/>
            <person name="Uberbacher E."/>
            <person name="Unneberg P."/>
            <person name="Vahala J."/>
            <person name="Wall K."/>
            <person name="Wessler S."/>
            <person name="Yang G."/>
            <person name="Yin T."/>
            <person name="Douglas C."/>
            <person name="Marra M."/>
            <person name="Sandberg G."/>
            <person name="Van de Peer Y."/>
            <person name="Rokhsar D."/>
        </authorList>
    </citation>
    <scope>NUCLEOTIDE SEQUENCE [LARGE SCALE GENOMIC DNA]</scope>
    <source>
        <strain evidence="4">cv. Nisqually</strain>
        <strain evidence="3">Nisqually-1</strain>
    </source>
</reference>
<sequence length="149" mass="17269">MVVAAIGTRESDKERLERLVKAGVDVIVLDSSQGNSVYQVEMIKYVKQTYPELDVIGGNVVTMSQAQNLIKACRWVESWYGVWVHMHHTRGLCSWSRTGNCCLQGFIHCRTKWHSCYCRWWYFILRAYCQGPGAWGVYCNDGKLFSRKY</sequence>
<reference evidence="3" key="2">
    <citation type="submission" date="2017-07" db="EMBL/GenBank/DDBJ databases">
        <title>WGS assembly of Populus trichocarpa.</title>
        <authorList>
            <person name="Tuskan G."/>
            <person name="Difazio S."/>
            <person name="Jansson S."/>
            <person name="Bohlmann J."/>
            <person name="Grigoriev I."/>
            <person name="Hellsten U."/>
            <person name="Putnam N."/>
            <person name="Ralph S."/>
            <person name="Rombauts S."/>
            <person name="Salamov A."/>
            <person name="Schein J."/>
            <person name="Sterck L."/>
            <person name="Aerts A."/>
            <person name="Bhalerao R."/>
            <person name="Bhalerao R."/>
            <person name="Blaudez D."/>
            <person name="Boerjan W."/>
            <person name="Brun A."/>
            <person name="Brunner A."/>
            <person name="Busov V."/>
            <person name="Campbell M."/>
            <person name="Carlson J."/>
            <person name="Chalot M."/>
            <person name="Chapman J."/>
            <person name="Chen G."/>
            <person name="Cooper D."/>
            <person name="Coutinho P."/>
            <person name="Couturier J."/>
            <person name="Covert S."/>
            <person name="Cronk Q."/>
            <person name="Cunningham R."/>
            <person name="Davis J."/>
            <person name="Degroeve S."/>
            <person name="Dejardin A."/>
            <person name="Depamphilis C."/>
            <person name="Detter J."/>
            <person name="Dirks B."/>
            <person name="Dubchak I."/>
            <person name="Duplessis S."/>
            <person name="Ehlting J."/>
            <person name="Ellis B."/>
            <person name="Gendler K."/>
            <person name="Goodstein D."/>
            <person name="Gribskov M."/>
            <person name="Grimwood J."/>
            <person name="Groover A."/>
            <person name="Gunter L."/>
            <person name="Hamberger B."/>
            <person name="Heinze B."/>
            <person name="Helariutta Y."/>
            <person name="Henrissat B."/>
            <person name="Holligan D."/>
            <person name="Holt R."/>
            <person name="Huang W."/>
            <person name="Islam-Faridi N."/>
            <person name="Jones S."/>
            <person name="Jones-Rhoades M."/>
            <person name="Jorgensen R."/>
            <person name="Joshi C."/>
            <person name="Kangasjarvi J."/>
            <person name="Karlsson J."/>
            <person name="Kelleher C."/>
            <person name="Kirkpatrick R."/>
            <person name="Kirst M."/>
            <person name="Kohler A."/>
            <person name="Kalluri U."/>
            <person name="Larimer F."/>
            <person name="Leebens-Mack J."/>
            <person name="Leple J."/>
            <person name="Locascio P."/>
            <person name="Lou Y."/>
            <person name="Lucas S."/>
            <person name="Martin F."/>
            <person name="Montanini B."/>
            <person name="Napoli C."/>
            <person name="Nelson D."/>
            <person name="Nelson C."/>
            <person name="Nieminen K."/>
            <person name="Nilsson O."/>
            <person name="Pereda V."/>
            <person name="Peter G."/>
            <person name="Philippe R."/>
            <person name="Pilate G."/>
            <person name="Poliakov A."/>
            <person name="Razumovskaya J."/>
            <person name="Richardson P."/>
            <person name="Rinaldi C."/>
            <person name="Ritland K."/>
            <person name="Rouze P."/>
            <person name="Ryaboy D."/>
            <person name="Schmutz J."/>
            <person name="Schrader J."/>
            <person name="Segerman B."/>
            <person name="Shin H."/>
            <person name="Siddiqui A."/>
            <person name="Sterky F."/>
            <person name="Terry A."/>
            <person name="Tsai C."/>
            <person name="Uberbacher E."/>
            <person name="Unneberg P."/>
            <person name="Vahala J."/>
            <person name="Wall K."/>
            <person name="Wessler S."/>
            <person name="Yang G."/>
            <person name="Yin T."/>
            <person name="Douglas C."/>
            <person name="Marra M."/>
            <person name="Sandberg G."/>
            <person name="Van De Peer Y."/>
            <person name="Rokhsar D."/>
        </authorList>
    </citation>
    <scope>NUCLEOTIDE SEQUENCE</scope>
    <source>
        <strain evidence="3">Nisqually-1</strain>
    </source>
</reference>
<dbReference type="EMBL" id="CM009297">
    <property type="protein sequence ID" value="RQO94359.1"/>
    <property type="molecule type" value="Genomic_DNA"/>
</dbReference>
<dbReference type="AlphaFoldDB" id="A0A3N7FEI8"/>
<proteinExistence type="inferred from homology"/>
<dbReference type="GO" id="GO:0006164">
    <property type="term" value="P:purine nucleotide biosynthetic process"/>
    <property type="evidence" value="ECO:0007669"/>
    <property type="project" value="InterPro"/>
</dbReference>
<dbReference type="Pfam" id="PF00478">
    <property type="entry name" value="IMPDH"/>
    <property type="match status" value="1"/>
</dbReference>
<evidence type="ECO:0000313" key="3">
    <source>
        <dbReference type="EMBL" id="RQO94359.1"/>
    </source>
</evidence>
<evidence type="ECO:0000256" key="1">
    <source>
        <dbReference type="ARBA" id="ARBA00005502"/>
    </source>
</evidence>
<gene>
    <name evidence="3" type="ORF">POPTR_008G082550</name>
</gene>
<dbReference type="Proteomes" id="UP000006729">
    <property type="component" value="Chromosome 8"/>
</dbReference>